<name>A0A024XAV1_PLAFC</name>
<sequence length="99" mass="12232">MQNIYKIHHLSSLHISHKNFSSFSYLKNFNFILFLLIFILSFFLSILLVSFKNENEYNFQPYYKNIKCFNKKEYLNLCKLIMYEIFIIFFVFLFHFVIN</sequence>
<dbReference type="Proteomes" id="UP000030694">
    <property type="component" value="Unassembled WGS sequence"/>
</dbReference>
<feature type="transmembrane region" description="Helical" evidence="1">
    <location>
        <begin position="31"/>
        <end position="51"/>
    </location>
</feature>
<accession>A0A024XAV1</accession>
<reference evidence="2 3" key="1">
    <citation type="submission" date="2013-02" db="EMBL/GenBank/DDBJ databases">
        <title>The Genome Annotation of Plasmodium falciparum CAMP/Malaysia.</title>
        <authorList>
            <consortium name="The Broad Institute Genome Sequencing Platform"/>
            <consortium name="The Broad Institute Genome Sequencing Center for Infectious Disease"/>
            <person name="Neafsey D."/>
            <person name="Hoffman S."/>
            <person name="Volkman S."/>
            <person name="Rosenthal P."/>
            <person name="Walker B."/>
            <person name="Young S.K."/>
            <person name="Zeng Q."/>
            <person name="Gargeya S."/>
            <person name="Fitzgerald M."/>
            <person name="Haas B."/>
            <person name="Abouelleil A."/>
            <person name="Allen A.W."/>
            <person name="Alvarado L."/>
            <person name="Arachchi H.M."/>
            <person name="Berlin A.M."/>
            <person name="Chapman S.B."/>
            <person name="Gainer-Dewar J."/>
            <person name="Goldberg J."/>
            <person name="Griggs A."/>
            <person name="Gujja S."/>
            <person name="Hansen M."/>
            <person name="Howarth C."/>
            <person name="Imamovic A."/>
            <person name="Ireland A."/>
            <person name="Larimer J."/>
            <person name="McCowan C."/>
            <person name="Murphy C."/>
            <person name="Pearson M."/>
            <person name="Poon T.W."/>
            <person name="Priest M."/>
            <person name="Roberts A."/>
            <person name="Saif S."/>
            <person name="Shea T."/>
            <person name="Sisk P."/>
            <person name="Sykes S."/>
            <person name="Wortman J."/>
            <person name="Nusbaum C."/>
            <person name="Birren B."/>
        </authorList>
    </citation>
    <scope>NUCLEOTIDE SEQUENCE [LARGE SCALE GENOMIC DNA]</scope>
    <source>
        <strain evidence="2 3">CAMP/Malaysia</strain>
    </source>
</reference>
<reference evidence="2 3" key="2">
    <citation type="submission" date="2013-02" db="EMBL/GenBank/DDBJ databases">
        <title>The Genome Sequence of Plasmodium falciparum CAMP/Malaysia.</title>
        <authorList>
            <consortium name="The Broad Institute Genome Sequencing Platform"/>
            <consortium name="The Broad Institute Genome Sequencing Center for Infectious Disease"/>
            <person name="Neafsey D."/>
            <person name="Cheeseman I."/>
            <person name="Volkman S."/>
            <person name="Adams J."/>
            <person name="Walker B."/>
            <person name="Young S.K."/>
            <person name="Zeng Q."/>
            <person name="Gargeya S."/>
            <person name="Fitzgerald M."/>
            <person name="Haas B."/>
            <person name="Abouelleil A."/>
            <person name="Alvarado L."/>
            <person name="Arachchi H.M."/>
            <person name="Berlin A.M."/>
            <person name="Chapman S.B."/>
            <person name="Dewar J."/>
            <person name="Goldberg J."/>
            <person name="Griggs A."/>
            <person name="Gujja S."/>
            <person name="Hansen M."/>
            <person name="Howarth C."/>
            <person name="Imamovic A."/>
            <person name="Larimer J."/>
            <person name="McCowan C."/>
            <person name="Murphy C."/>
            <person name="Neiman D."/>
            <person name="Pearson M."/>
            <person name="Priest M."/>
            <person name="Roberts A."/>
            <person name="Saif S."/>
            <person name="Shea T."/>
            <person name="Sisk P."/>
            <person name="Sykes S."/>
            <person name="Wortman J."/>
            <person name="Nusbaum C."/>
            <person name="Birren B."/>
        </authorList>
    </citation>
    <scope>NUCLEOTIDE SEQUENCE [LARGE SCALE GENOMIC DNA]</scope>
    <source>
        <strain evidence="2 3">CAMP/Malaysia</strain>
    </source>
</reference>
<gene>
    <name evidence="2" type="ORF">PFMC_01453</name>
</gene>
<feature type="transmembrane region" description="Helical" evidence="1">
    <location>
        <begin position="80"/>
        <end position="98"/>
    </location>
</feature>
<organism evidence="2 3">
    <name type="scientific">Plasmodium falciparum (isolate Camp / Malaysia)</name>
    <dbReference type="NCBI Taxonomy" id="5835"/>
    <lineage>
        <taxon>Eukaryota</taxon>
        <taxon>Sar</taxon>
        <taxon>Alveolata</taxon>
        <taxon>Apicomplexa</taxon>
        <taxon>Aconoidasida</taxon>
        <taxon>Haemosporida</taxon>
        <taxon>Plasmodiidae</taxon>
        <taxon>Plasmodium</taxon>
        <taxon>Plasmodium (Laverania)</taxon>
    </lineage>
</organism>
<proteinExistence type="predicted"/>
<dbReference type="AlphaFoldDB" id="A0A024XAV1"/>
<keyword evidence="1" id="KW-0472">Membrane</keyword>
<evidence type="ECO:0000313" key="2">
    <source>
        <dbReference type="EMBL" id="ETW62609.1"/>
    </source>
</evidence>
<keyword evidence="1" id="KW-1133">Transmembrane helix</keyword>
<evidence type="ECO:0000256" key="1">
    <source>
        <dbReference type="SAM" id="Phobius"/>
    </source>
</evidence>
<dbReference type="EMBL" id="KI927493">
    <property type="protein sequence ID" value="ETW62609.1"/>
    <property type="molecule type" value="Genomic_DNA"/>
</dbReference>
<protein>
    <submittedName>
        <fullName evidence="2">Uncharacterized protein</fullName>
    </submittedName>
</protein>
<keyword evidence="1" id="KW-0812">Transmembrane</keyword>
<evidence type="ECO:0000313" key="3">
    <source>
        <dbReference type="Proteomes" id="UP000030694"/>
    </source>
</evidence>